<dbReference type="STRING" id="595536.GCA_000178815_03845"/>
<dbReference type="AlphaFoldDB" id="A0A2D2CXW8"/>
<feature type="domain" description="Thioredoxin" evidence="2">
    <location>
        <begin position="19"/>
        <end position="167"/>
    </location>
</feature>
<dbReference type="RefSeq" id="WP_003611356.1">
    <property type="nucleotide sequence ID" value="NZ_ADVE02000001.1"/>
</dbReference>
<dbReference type="EMBL" id="CP023737">
    <property type="protein sequence ID" value="ATQ67587.1"/>
    <property type="molecule type" value="Genomic_DNA"/>
</dbReference>
<sequence>MLRARTQRARAHALLAAGLAACAAAPAAASDPEPFAEGSYALIRKAHAGRPLIVHFWSVACPTCVLELADWARLARERRDIDFVFVNADRLRDRHRVEARMDKVGLRQAANFAFAEESVDQLYREVDHHWSGELPFTALIGADGETRTAAGALDSPPIKRWLAPEAKAR</sequence>
<feature type="signal peptide" evidence="1">
    <location>
        <begin position="1"/>
        <end position="29"/>
    </location>
</feature>
<evidence type="ECO:0000313" key="4">
    <source>
        <dbReference type="Proteomes" id="UP000230709"/>
    </source>
</evidence>
<feature type="chain" id="PRO_5013628847" evidence="1">
    <location>
        <begin position="30"/>
        <end position="169"/>
    </location>
</feature>
<organism evidence="3 4">
    <name type="scientific">Methylosinus trichosporium (strain ATCC 35070 / NCIMB 11131 / UNIQEM 75 / OB3b)</name>
    <dbReference type="NCBI Taxonomy" id="595536"/>
    <lineage>
        <taxon>Bacteria</taxon>
        <taxon>Pseudomonadati</taxon>
        <taxon>Pseudomonadota</taxon>
        <taxon>Alphaproteobacteria</taxon>
        <taxon>Hyphomicrobiales</taxon>
        <taxon>Methylocystaceae</taxon>
        <taxon>Methylosinus</taxon>
    </lineage>
</organism>
<proteinExistence type="predicted"/>
<dbReference type="InterPro" id="IPR036249">
    <property type="entry name" value="Thioredoxin-like_sf"/>
</dbReference>
<keyword evidence="4" id="KW-1185">Reference proteome</keyword>
<reference evidence="4" key="1">
    <citation type="submission" date="2017-10" db="EMBL/GenBank/DDBJ databases">
        <title>Completed PacBio SMRT sequence of Methylosinus trichosporium OB3b reveals presence of a third large plasmid.</title>
        <authorList>
            <person name="Charles T.C."/>
            <person name="Lynch M.D.J."/>
            <person name="Heil J.R."/>
            <person name="Cheng J."/>
        </authorList>
    </citation>
    <scope>NUCLEOTIDE SEQUENCE [LARGE SCALE GENOMIC DNA]</scope>
    <source>
        <strain evidence="4">OB3b</strain>
    </source>
</reference>
<keyword evidence="1" id="KW-0732">Signal</keyword>
<evidence type="ECO:0000256" key="1">
    <source>
        <dbReference type="SAM" id="SignalP"/>
    </source>
</evidence>
<dbReference type="PROSITE" id="PS51257">
    <property type="entry name" value="PROKAR_LIPOPROTEIN"/>
    <property type="match status" value="1"/>
</dbReference>
<dbReference type="Proteomes" id="UP000230709">
    <property type="component" value="Chromosome"/>
</dbReference>
<dbReference type="InterPro" id="IPR013766">
    <property type="entry name" value="Thioredoxin_domain"/>
</dbReference>
<dbReference type="KEGG" id="mtw:CQW49_06560"/>
<protein>
    <submittedName>
        <fullName evidence="3">Thiol-disulfide isomerase</fullName>
    </submittedName>
</protein>
<dbReference type="PROSITE" id="PS51352">
    <property type="entry name" value="THIOREDOXIN_2"/>
    <property type="match status" value="1"/>
</dbReference>
<dbReference type="SUPFAM" id="SSF52833">
    <property type="entry name" value="Thioredoxin-like"/>
    <property type="match status" value="1"/>
</dbReference>
<evidence type="ECO:0000259" key="2">
    <source>
        <dbReference type="PROSITE" id="PS51352"/>
    </source>
</evidence>
<evidence type="ECO:0000313" key="3">
    <source>
        <dbReference type="EMBL" id="ATQ67587.1"/>
    </source>
</evidence>
<dbReference type="GO" id="GO:0016853">
    <property type="term" value="F:isomerase activity"/>
    <property type="evidence" value="ECO:0007669"/>
    <property type="project" value="UniProtKB-KW"/>
</dbReference>
<name>A0A2D2CXW8_METT3</name>
<dbReference type="Gene3D" id="3.40.30.10">
    <property type="entry name" value="Glutaredoxin"/>
    <property type="match status" value="1"/>
</dbReference>
<gene>
    <name evidence="3" type="ORF">CQW49_06560</name>
</gene>
<accession>A0A2D2CXW8</accession>
<keyword evidence="3" id="KW-0413">Isomerase</keyword>